<evidence type="ECO:0000313" key="3">
    <source>
        <dbReference type="EMBL" id="KAH6677803.1"/>
    </source>
</evidence>
<dbReference type="OrthoDB" id="6431331at2759"/>
<accession>A0A9P8V3P2</accession>
<name>A0A9P8V3P2_9PEZI</name>
<dbReference type="Proteomes" id="UP000770015">
    <property type="component" value="Unassembled WGS sequence"/>
</dbReference>
<feature type="transmembrane region" description="Helical" evidence="1">
    <location>
        <begin position="52"/>
        <end position="72"/>
    </location>
</feature>
<evidence type="ECO:0000313" key="4">
    <source>
        <dbReference type="Proteomes" id="UP000770015"/>
    </source>
</evidence>
<dbReference type="Gene3D" id="3.40.50.1820">
    <property type="entry name" value="alpha/beta hydrolase"/>
    <property type="match status" value="1"/>
</dbReference>
<sequence length="578" mass="65241">MTPRTTAPGKAHYLYVVFRAVLTLVNYIGLASLLYFFAILSLAGVRGISHPVSITILAAGLVEILFYIAWFLPYRAYRQSPGPQPVPLTRVLRRQLYDRALNFCHDPELFLRGWFNKAHMDDIRTENVKEWLAWALFDREGDPADDDPELNEYIAGFEDRGGVKIKQGTGDAESIRLSFDPVVMRHRSLLFYTGVGFLDAVTTVALMAKGFKYYRQPRSSFFTTYPFRFKTLLFPNESPYAGLSYFYRPHTSKEKRPIVLLHGVGIGLLAYIPWLASLPPDVGVLVVEFLCISSRITTPLPPTKELVGGIATIIGNHYNKVDGSDEFVLVSHSFGSLLLSPLLQRPDVASRVASLVIVDPLPFLIHLPDLTYNLTRRQPRLSHPNDWRMRFFATDPNFSYTFARRFCWHDFVLWTEQLQGRRTTVIMGGSDGLINADAVASYIYYGDLKYTREDRREWCTTPGRWNGQEELALYYLDGLDHCESILDPAGRAALAKVVTTYCERSITWTSRFAEEIKLGDVPSPTAQSPVMSEGGIGLARTSEDVQPLAARDTRDTLASSAVLTRYSEVSRMSRGLRG</sequence>
<dbReference type="SUPFAM" id="SSF53474">
    <property type="entry name" value="alpha/beta-Hydrolases"/>
    <property type="match status" value="1"/>
</dbReference>
<dbReference type="Pfam" id="PF12697">
    <property type="entry name" value="Abhydrolase_6"/>
    <property type="match status" value="1"/>
</dbReference>
<evidence type="ECO:0000259" key="2">
    <source>
        <dbReference type="Pfam" id="PF12697"/>
    </source>
</evidence>
<keyword evidence="1" id="KW-0472">Membrane</keyword>
<dbReference type="InterPro" id="IPR029058">
    <property type="entry name" value="AB_hydrolase_fold"/>
</dbReference>
<dbReference type="AlphaFoldDB" id="A0A9P8V3P2"/>
<feature type="domain" description="AB hydrolase-1" evidence="2">
    <location>
        <begin position="258"/>
        <end position="422"/>
    </location>
</feature>
<dbReference type="PANTHER" id="PTHR37471:SF1">
    <property type="entry name" value="AB HYDROLASE-1 DOMAIN-CONTAINING PROTEIN"/>
    <property type="match status" value="1"/>
</dbReference>
<feature type="transmembrane region" description="Helical" evidence="1">
    <location>
        <begin position="189"/>
        <end position="208"/>
    </location>
</feature>
<protein>
    <recommendedName>
        <fullName evidence="2">AB hydrolase-1 domain-containing protein</fullName>
    </recommendedName>
</protein>
<gene>
    <name evidence="3" type="ORF">F5X68DRAFT_277979</name>
</gene>
<keyword evidence="1" id="KW-1133">Transmembrane helix</keyword>
<dbReference type="EMBL" id="JAGSXJ010000022">
    <property type="protein sequence ID" value="KAH6677803.1"/>
    <property type="molecule type" value="Genomic_DNA"/>
</dbReference>
<evidence type="ECO:0000256" key="1">
    <source>
        <dbReference type="SAM" id="Phobius"/>
    </source>
</evidence>
<comment type="caution">
    <text evidence="3">The sequence shown here is derived from an EMBL/GenBank/DDBJ whole genome shotgun (WGS) entry which is preliminary data.</text>
</comment>
<proteinExistence type="predicted"/>
<dbReference type="PANTHER" id="PTHR37471">
    <property type="entry name" value="UNNAMED PRODUCT"/>
    <property type="match status" value="1"/>
</dbReference>
<dbReference type="InterPro" id="IPR000073">
    <property type="entry name" value="AB_hydrolase_1"/>
</dbReference>
<organism evidence="3 4">
    <name type="scientific">Plectosphaerella plurivora</name>
    <dbReference type="NCBI Taxonomy" id="936078"/>
    <lineage>
        <taxon>Eukaryota</taxon>
        <taxon>Fungi</taxon>
        <taxon>Dikarya</taxon>
        <taxon>Ascomycota</taxon>
        <taxon>Pezizomycotina</taxon>
        <taxon>Sordariomycetes</taxon>
        <taxon>Hypocreomycetidae</taxon>
        <taxon>Glomerellales</taxon>
        <taxon>Plectosphaerellaceae</taxon>
        <taxon>Plectosphaerella</taxon>
    </lineage>
</organism>
<keyword evidence="1" id="KW-0812">Transmembrane</keyword>
<keyword evidence="4" id="KW-1185">Reference proteome</keyword>
<reference evidence="3" key="1">
    <citation type="journal article" date="2021" name="Nat. Commun.">
        <title>Genetic determinants of endophytism in the Arabidopsis root mycobiome.</title>
        <authorList>
            <person name="Mesny F."/>
            <person name="Miyauchi S."/>
            <person name="Thiergart T."/>
            <person name="Pickel B."/>
            <person name="Atanasova L."/>
            <person name="Karlsson M."/>
            <person name="Huettel B."/>
            <person name="Barry K.W."/>
            <person name="Haridas S."/>
            <person name="Chen C."/>
            <person name="Bauer D."/>
            <person name="Andreopoulos W."/>
            <person name="Pangilinan J."/>
            <person name="LaButti K."/>
            <person name="Riley R."/>
            <person name="Lipzen A."/>
            <person name="Clum A."/>
            <person name="Drula E."/>
            <person name="Henrissat B."/>
            <person name="Kohler A."/>
            <person name="Grigoriev I.V."/>
            <person name="Martin F.M."/>
            <person name="Hacquard S."/>
        </authorList>
    </citation>
    <scope>NUCLEOTIDE SEQUENCE</scope>
    <source>
        <strain evidence="3">MPI-SDFR-AT-0117</strain>
    </source>
</reference>
<feature type="transmembrane region" description="Helical" evidence="1">
    <location>
        <begin position="12"/>
        <end position="40"/>
    </location>
</feature>